<reference evidence="2" key="2">
    <citation type="journal article" date="2023" name="Curr. Microbiol.">
        <title>Granulicatella seriolae sp. nov., a Novel Facultative Anaerobe Isolated from Yellowtail Marine Fish.</title>
        <authorList>
            <person name="Lee M."/>
            <person name="Choi Y.J."/>
            <person name="Farooq A."/>
            <person name="Jeong J.B."/>
            <person name="Jung M.Y."/>
        </authorList>
    </citation>
    <scope>NUCLEOTIDE SEQUENCE</scope>
    <source>
        <strain evidence="2">S8</strain>
    </source>
</reference>
<feature type="transmembrane region" description="Helical" evidence="1">
    <location>
        <begin position="63"/>
        <end position="85"/>
    </location>
</feature>
<comment type="caution">
    <text evidence="2">The sequence shown here is derived from an EMBL/GenBank/DDBJ whole genome shotgun (WGS) entry which is preliminary data.</text>
</comment>
<reference evidence="2" key="3">
    <citation type="journal article" date="2023" name="Microbiol. Resour. Announc.">
        <title>Draft Genome Sequence of Granulicatella sp. Strain S8, Isolated from a Marine Fish, Seriola quinqueradiata.</title>
        <authorList>
            <person name="Lee M."/>
            <person name="Farooq A."/>
            <person name="Jeong J.B."/>
            <person name="Jung M.Y."/>
        </authorList>
    </citation>
    <scope>NUCLEOTIDE SEQUENCE</scope>
    <source>
        <strain evidence="2">S8</strain>
    </source>
</reference>
<gene>
    <name evidence="2" type="ORF">NPA36_09595</name>
</gene>
<proteinExistence type="predicted"/>
<keyword evidence="1" id="KW-0472">Membrane</keyword>
<name>A0ABT1WRX0_9LACT</name>
<keyword evidence="1" id="KW-0812">Transmembrane</keyword>
<sequence length="181" mass="21149">MKGIRLKGTITRMDVLKNVLVYLLKSGRLFILFVIDVMIAFLVFYLISIVIRYYPELPTFEWYHILFISFIFFLLQIIIIILMLLMKNSQAMLFDSQIDIRLSETGISLNTSWDDGEKSFTTSWADIQKISQRDSFIVAQLKTGRMMTIYLELADSESQREKVMTFIRQKAEENGIAMKGF</sequence>
<evidence type="ECO:0000256" key="1">
    <source>
        <dbReference type="SAM" id="Phobius"/>
    </source>
</evidence>
<evidence type="ECO:0000313" key="3">
    <source>
        <dbReference type="Proteomes" id="UP001059480"/>
    </source>
</evidence>
<evidence type="ECO:0008006" key="4">
    <source>
        <dbReference type="Google" id="ProtNLM"/>
    </source>
</evidence>
<protein>
    <recommendedName>
        <fullName evidence="4">YcxB family protein</fullName>
    </recommendedName>
</protein>
<dbReference type="Proteomes" id="UP001059480">
    <property type="component" value="Unassembled WGS sequence"/>
</dbReference>
<dbReference type="RefSeq" id="WP_256945908.1">
    <property type="nucleotide sequence ID" value="NZ_JANHNZ010000014.1"/>
</dbReference>
<evidence type="ECO:0000313" key="2">
    <source>
        <dbReference type="EMBL" id="MCQ9210799.1"/>
    </source>
</evidence>
<organism evidence="2 3">
    <name type="scientific">Granulicatella seriolae</name>
    <dbReference type="NCBI Taxonomy" id="2967226"/>
    <lineage>
        <taxon>Bacteria</taxon>
        <taxon>Bacillati</taxon>
        <taxon>Bacillota</taxon>
        <taxon>Bacilli</taxon>
        <taxon>Lactobacillales</taxon>
        <taxon>Carnobacteriaceae</taxon>
        <taxon>Granulicatella</taxon>
    </lineage>
</organism>
<accession>A0ABT1WRX0</accession>
<reference evidence="2" key="1">
    <citation type="submission" date="2022-07" db="EMBL/GenBank/DDBJ databases">
        <authorList>
            <person name="Jung M.-Y."/>
            <person name="Lee M."/>
        </authorList>
    </citation>
    <scope>NUCLEOTIDE SEQUENCE</scope>
    <source>
        <strain evidence="2">S8</strain>
    </source>
</reference>
<keyword evidence="1" id="KW-1133">Transmembrane helix</keyword>
<dbReference type="EMBL" id="JANHNZ010000014">
    <property type="protein sequence ID" value="MCQ9210799.1"/>
    <property type="molecule type" value="Genomic_DNA"/>
</dbReference>
<feature type="transmembrane region" description="Helical" evidence="1">
    <location>
        <begin position="29"/>
        <end position="51"/>
    </location>
</feature>
<keyword evidence="3" id="KW-1185">Reference proteome</keyword>